<dbReference type="InterPro" id="IPR006762">
    <property type="entry name" value="Gtr1_RagA"/>
</dbReference>
<dbReference type="Gene3D" id="3.40.50.300">
    <property type="entry name" value="P-loop containing nucleotide triphosphate hydrolases"/>
    <property type="match status" value="1"/>
</dbReference>
<dbReference type="InterPro" id="IPR039397">
    <property type="entry name" value="RagA/B"/>
</dbReference>
<keyword evidence="2" id="KW-0547">Nucleotide-binding</keyword>
<keyword evidence="5" id="KW-1185">Reference proteome</keyword>
<dbReference type="EMBL" id="GL833141">
    <property type="protein sequence ID" value="EGB05488.1"/>
    <property type="molecule type" value="Genomic_DNA"/>
</dbReference>
<dbReference type="InterPro" id="IPR027417">
    <property type="entry name" value="P-loop_NTPase"/>
</dbReference>
<keyword evidence="3" id="KW-0342">GTP-binding</keyword>
<dbReference type="InParanoid" id="F0YHE9"/>
<accession>F0YHE9</accession>
<dbReference type="KEGG" id="aaf:AURANDRAFT_38467"/>
<dbReference type="GO" id="GO:0010507">
    <property type="term" value="P:negative regulation of autophagy"/>
    <property type="evidence" value="ECO:0007669"/>
    <property type="project" value="TreeGrafter"/>
</dbReference>
<evidence type="ECO:0000313" key="4">
    <source>
        <dbReference type="EMBL" id="EGB05488.1"/>
    </source>
</evidence>
<dbReference type="PANTHER" id="PTHR11259">
    <property type="entry name" value="RAS-RELATED GTP BINDING RAG/GTR YEAST"/>
    <property type="match status" value="1"/>
</dbReference>
<evidence type="ECO:0000256" key="3">
    <source>
        <dbReference type="ARBA" id="ARBA00023134"/>
    </source>
</evidence>
<protein>
    <recommendedName>
        <fullName evidence="6">GTP-binding protein</fullName>
    </recommendedName>
</protein>
<dbReference type="GeneID" id="20221863"/>
<proteinExistence type="inferred from homology"/>
<dbReference type="FunFam" id="3.40.50.300:FF:000488">
    <property type="entry name" value="Small monomeric GTPase (Gtr1)"/>
    <property type="match status" value="1"/>
</dbReference>
<organism evidence="5">
    <name type="scientific">Aureococcus anophagefferens</name>
    <name type="common">Harmful bloom alga</name>
    <dbReference type="NCBI Taxonomy" id="44056"/>
    <lineage>
        <taxon>Eukaryota</taxon>
        <taxon>Sar</taxon>
        <taxon>Stramenopiles</taxon>
        <taxon>Ochrophyta</taxon>
        <taxon>Pelagophyceae</taxon>
        <taxon>Pelagomonadales</taxon>
        <taxon>Pelagomonadaceae</taxon>
        <taxon>Aureococcus</taxon>
    </lineage>
</organism>
<gene>
    <name evidence="4" type="ORF">AURANDRAFT_38467</name>
</gene>
<comment type="similarity">
    <text evidence="1">Belongs to the GTR/RAG GTP-binding protein family.</text>
</comment>
<dbReference type="CDD" id="cd11384">
    <property type="entry name" value="RagA_like"/>
    <property type="match status" value="1"/>
</dbReference>
<dbReference type="GO" id="GO:0005764">
    <property type="term" value="C:lysosome"/>
    <property type="evidence" value="ECO:0007669"/>
    <property type="project" value="TreeGrafter"/>
</dbReference>
<name>F0YHE9_AURAN</name>
<reference evidence="4 5" key="1">
    <citation type="journal article" date="2011" name="Proc. Natl. Acad. Sci. U.S.A.">
        <title>Niche of harmful alga Aureococcus anophagefferens revealed through ecogenomics.</title>
        <authorList>
            <person name="Gobler C.J."/>
            <person name="Berry D.L."/>
            <person name="Dyhrman S.T."/>
            <person name="Wilhelm S.W."/>
            <person name="Salamov A."/>
            <person name="Lobanov A.V."/>
            <person name="Zhang Y."/>
            <person name="Collier J.L."/>
            <person name="Wurch L.L."/>
            <person name="Kustka A.B."/>
            <person name="Dill B.D."/>
            <person name="Shah M."/>
            <person name="VerBerkmoes N.C."/>
            <person name="Kuo A."/>
            <person name="Terry A."/>
            <person name="Pangilinan J."/>
            <person name="Lindquist E.A."/>
            <person name="Lucas S."/>
            <person name="Paulsen I.T."/>
            <person name="Hattenrath-Lehmann T.K."/>
            <person name="Talmage S.C."/>
            <person name="Walker E.A."/>
            <person name="Koch F."/>
            <person name="Burson A.M."/>
            <person name="Marcoval M.A."/>
            <person name="Tang Y.Z."/>
            <person name="Lecleir G.R."/>
            <person name="Coyne K.J."/>
            <person name="Berg G.M."/>
            <person name="Bertrand E.M."/>
            <person name="Saito M.A."/>
            <person name="Gladyshev V.N."/>
            <person name="Grigoriev I.V."/>
        </authorList>
    </citation>
    <scope>NUCLEOTIDE SEQUENCE [LARGE SCALE GENOMIC DNA]</scope>
    <source>
        <strain evidence="5">CCMP 1984</strain>
    </source>
</reference>
<dbReference type="Proteomes" id="UP000002729">
    <property type="component" value="Unassembled WGS sequence"/>
</dbReference>
<dbReference type="GO" id="GO:0003924">
    <property type="term" value="F:GTPase activity"/>
    <property type="evidence" value="ECO:0007669"/>
    <property type="project" value="TreeGrafter"/>
</dbReference>
<evidence type="ECO:0000256" key="2">
    <source>
        <dbReference type="ARBA" id="ARBA00022741"/>
    </source>
</evidence>
<evidence type="ECO:0008006" key="6">
    <source>
        <dbReference type="Google" id="ProtNLM"/>
    </source>
</evidence>
<dbReference type="GO" id="GO:1904263">
    <property type="term" value="P:positive regulation of TORC1 signaling"/>
    <property type="evidence" value="ECO:0007669"/>
    <property type="project" value="TreeGrafter"/>
</dbReference>
<dbReference type="RefSeq" id="XP_009039870.1">
    <property type="nucleotide sequence ID" value="XM_009041622.1"/>
</dbReference>
<dbReference type="SUPFAM" id="SSF52540">
    <property type="entry name" value="P-loop containing nucleoside triphosphate hydrolases"/>
    <property type="match status" value="1"/>
</dbReference>
<dbReference type="AlphaFoldDB" id="F0YHE9"/>
<dbReference type="Pfam" id="PF04670">
    <property type="entry name" value="Gtr1_RagA"/>
    <property type="match status" value="1"/>
</dbReference>
<evidence type="ECO:0000256" key="1">
    <source>
        <dbReference type="ARBA" id="ARBA00007756"/>
    </source>
</evidence>
<dbReference type="GO" id="GO:0005525">
    <property type="term" value="F:GTP binding"/>
    <property type="evidence" value="ECO:0007669"/>
    <property type="project" value="UniProtKB-KW"/>
</dbReference>
<dbReference type="GO" id="GO:1990131">
    <property type="term" value="C:Gtr1-Gtr2 GTPase complex"/>
    <property type="evidence" value="ECO:0007669"/>
    <property type="project" value="TreeGrafter"/>
</dbReference>
<evidence type="ECO:0000313" key="5">
    <source>
        <dbReference type="Proteomes" id="UP000002729"/>
    </source>
</evidence>
<dbReference type="eggNOG" id="KOG3886">
    <property type="taxonomic scope" value="Eukaryota"/>
</dbReference>
<dbReference type="Gene3D" id="3.30.450.190">
    <property type="match status" value="1"/>
</dbReference>
<dbReference type="GO" id="GO:0009267">
    <property type="term" value="P:cellular response to starvation"/>
    <property type="evidence" value="ECO:0007669"/>
    <property type="project" value="TreeGrafter"/>
</dbReference>
<dbReference type="OMA" id="LIPNMQD"/>
<dbReference type="OrthoDB" id="10020193at2759"/>
<dbReference type="PANTHER" id="PTHR11259:SF1">
    <property type="entry name" value="RAS-RELATED GTP-BINDING PROTEIN"/>
    <property type="match status" value="1"/>
</dbReference>
<sequence length="306" mass="35130">MSALPSTKKVLLMGRSGSGKTSMRSIIFADYLARDTMRLSPTIDVEYSHVRFLGNLHLHLWDCGGQDDFYRNYLEHMRDHIFRSVELLIYVFDIESEEEGNDFSQYVDVVEALEQHSPDARVYVLVHKMDLVKDEARESIFMDKRASILSQTGGQLRISFFRTSIWDETLYRAWSHIVYSLVPNTALLESNLNAFCALCGTDEVVLFESTTFLVIAHATFMPHSDIHRFEKISNIIKQFKLSCRKVQAHFEGMLVRHHRVTALFENLTRSTAIMLISSDPEVMHTTALAANVSQFRAQLRLCGLIE</sequence>
<dbReference type="GO" id="GO:0005634">
    <property type="term" value="C:nucleus"/>
    <property type="evidence" value="ECO:0007669"/>
    <property type="project" value="TreeGrafter"/>
</dbReference>